<dbReference type="EMBL" id="FOIR01000002">
    <property type="protein sequence ID" value="SEW25659.1"/>
    <property type="molecule type" value="Genomic_DNA"/>
</dbReference>
<reference evidence="2" key="1">
    <citation type="submission" date="2016-10" db="EMBL/GenBank/DDBJ databases">
        <authorList>
            <person name="Varghese N."/>
            <person name="Submissions S."/>
        </authorList>
    </citation>
    <scope>NUCLEOTIDE SEQUENCE [LARGE SCALE GENOMIC DNA]</scope>
    <source>
        <strain evidence="2">CGMCC 1.12402</strain>
    </source>
</reference>
<dbReference type="AlphaFoldDB" id="A0A1I0QF33"/>
<dbReference type="Proteomes" id="UP000199437">
    <property type="component" value="Unassembled WGS sequence"/>
</dbReference>
<evidence type="ECO:0008006" key="3">
    <source>
        <dbReference type="Google" id="ProtNLM"/>
    </source>
</evidence>
<dbReference type="InterPro" id="IPR011250">
    <property type="entry name" value="OMP/PagP_B-barrel"/>
</dbReference>
<organism evidence="1 2">
    <name type="scientific">Roseivirga pacifica</name>
    <dbReference type="NCBI Taxonomy" id="1267423"/>
    <lineage>
        <taxon>Bacteria</taxon>
        <taxon>Pseudomonadati</taxon>
        <taxon>Bacteroidota</taxon>
        <taxon>Cytophagia</taxon>
        <taxon>Cytophagales</taxon>
        <taxon>Roseivirgaceae</taxon>
        <taxon>Roseivirga</taxon>
    </lineage>
</organism>
<proteinExistence type="predicted"/>
<gene>
    <name evidence="1" type="ORF">SAMN05216290_2276</name>
</gene>
<dbReference type="STRING" id="1267423.SAMN05216290_2276"/>
<keyword evidence="2" id="KW-1185">Reference proteome</keyword>
<dbReference type="SUPFAM" id="SSF56925">
    <property type="entry name" value="OMPA-like"/>
    <property type="match status" value="1"/>
</dbReference>
<name>A0A1I0QF33_9BACT</name>
<evidence type="ECO:0000313" key="1">
    <source>
        <dbReference type="EMBL" id="SEW25659.1"/>
    </source>
</evidence>
<dbReference type="RefSeq" id="WP_090258703.1">
    <property type="nucleotide sequence ID" value="NZ_FOIR01000002.1"/>
</dbReference>
<protein>
    <recommendedName>
        <fullName evidence="3">Outer membrane protein beta-barrel domain-containing protein</fullName>
    </recommendedName>
</protein>
<accession>A0A1I0QF33</accession>
<dbReference type="GeneID" id="99986981"/>
<sequence length="199" mass="22911">MLYLNSYLKLDNTNLNIMMIKAFRLSLLLFFVTVSFEMNAQNEIVDFPRNRLALVMGNAHLPSGVDANGEKVWKVLPSWGLDYDYRIDEKWAIGIHTDMFIETFEVTREVDNGPDEIIERSSPFSAVFTGSRKFGEHFTLMAGYGQEFSKEETLSLLRIGAEYGWEIGENWELGLSLMFDDKFDTYTSWTFGVGVSKFF</sequence>
<evidence type="ECO:0000313" key="2">
    <source>
        <dbReference type="Proteomes" id="UP000199437"/>
    </source>
</evidence>
<dbReference type="OrthoDB" id="978692at2"/>